<feature type="coiled-coil region" evidence="6">
    <location>
        <begin position="201"/>
        <end position="492"/>
    </location>
</feature>
<accession>A0A1E3G578</accession>
<protein>
    <recommendedName>
        <fullName evidence="6">Chromosome partition protein Smc</fullName>
    </recommendedName>
</protein>
<name>A0A1E3G578_9BACT</name>
<dbReference type="PIRSF" id="PIRSF005719">
    <property type="entry name" value="SMC"/>
    <property type="match status" value="1"/>
</dbReference>
<dbReference type="GO" id="GO:0016887">
    <property type="term" value="F:ATP hydrolysis activity"/>
    <property type="evidence" value="ECO:0007669"/>
    <property type="project" value="InterPro"/>
</dbReference>
<dbReference type="OrthoDB" id="9808768at2"/>
<keyword evidence="2 6" id="KW-0547">Nucleotide-binding</keyword>
<evidence type="ECO:0000313" key="9">
    <source>
        <dbReference type="Proteomes" id="UP000094570"/>
    </source>
</evidence>
<dbReference type="PANTHER" id="PTHR43977">
    <property type="entry name" value="STRUCTURAL MAINTENANCE OF CHROMOSOMES PROTEIN 3"/>
    <property type="match status" value="1"/>
</dbReference>
<comment type="subunit">
    <text evidence="6">Homodimer.</text>
</comment>
<evidence type="ECO:0000313" key="8">
    <source>
        <dbReference type="EMBL" id="ODN31404.1"/>
    </source>
</evidence>
<dbReference type="Gene3D" id="1.20.1060.20">
    <property type="match status" value="1"/>
</dbReference>
<dbReference type="InterPro" id="IPR011890">
    <property type="entry name" value="SMC_prok"/>
</dbReference>
<dbReference type="Gene3D" id="3.30.70.1620">
    <property type="match status" value="1"/>
</dbReference>
<feature type="domain" description="SMC hinge" evidence="7">
    <location>
        <begin position="514"/>
        <end position="630"/>
    </location>
</feature>
<dbReference type="GO" id="GO:0005737">
    <property type="term" value="C:cytoplasm"/>
    <property type="evidence" value="ECO:0007669"/>
    <property type="project" value="UniProtKB-SubCell"/>
</dbReference>
<evidence type="ECO:0000256" key="4">
    <source>
        <dbReference type="ARBA" id="ARBA00023054"/>
    </source>
</evidence>
<dbReference type="InterPro" id="IPR024704">
    <property type="entry name" value="SMC"/>
</dbReference>
<comment type="subcellular location">
    <subcellularLocation>
        <location evidence="6">Cytoplasm</location>
    </subcellularLocation>
</comment>
<evidence type="ECO:0000256" key="6">
    <source>
        <dbReference type="HAMAP-Rule" id="MF_01894"/>
    </source>
</evidence>
<keyword evidence="5 6" id="KW-0238">DNA-binding</keyword>
<dbReference type="NCBIfam" id="TIGR02168">
    <property type="entry name" value="SMC_prok_B"/>
    <property type="match status" value="1"/>
</dbReference>
<evidence type="ECO:0000256" key="2">
    <source>
        <dbReference type="ARBA" id="ARBA00022741"/>
    </source>
</evidence>
<dbReference type="Proteomes" id="UP000094570">
    <property type="component" value="Unassembled WGS sequence"/>
</dbReference>
<dbReference type="GO" id="GO:0005524">
    <property type="term" value="F:ATP binding"/>
    <property type="evidence" value="ECO:0007669"/>
    <property type="project" value="UniProtKB-UniRule"/>
</dbReference>
<dbReference type="InterPro" id="IPR003395">
    <property type="entry name" value="RecF/RecN/SMC_N"/>
</dbReference>
<dbReference type="Gene3D" id="3.40.50.300">
    <property type="entry name" value="P-loop containing nucleotide triphosphate hydrolases"/>
    <property type="match status" value="2"/>
</dbReference>
<dbReference type="SUPFAM" id="SSF57997">
    <property type="entry name" value="Tropomyosin"/>
    <property type="match status" value="1"/>
</dbReference>
<dbReference type="SUPFAM" id="SSF52540">
    <property type="entry name" value="P-loop containing nucleoside triphosphate hydrolases"/>
    <property type="match status" value="1"/>
</dbReference>
<keyword evidence="1 6" id="KW-0963">Cytoplasm</keyword>
<comment type="caution">
    <text evidence="8">The sequence shown here is derived from an EMBL/GenBank/DDBJ whole genome shotgun (WGS) entry which is preliminary data.</text>
</comment>
<organism evidence="8 9">
    <name type="scientific">Fervidobacterium thailandense</name>
    <dbReference type="NCBI Taxonomy" id="1008305"/>
    <lineage>
        <taxon>Bacteria</taxon>
        <taxon>Thermotogati</taxon>
        <taxon>Thermotogota</taxon>
        <taxon>Thermotogae</taxon>
        <taxon>Thermotogales</taxon>
        <taxon>Fervidobacteriaceae</taxon>
        <taxon>Fervidobacterium</taxon>
    </lineage>
</organism>
<dbReference type="InterPro" id="IPR036277">
    <property type="entry name" value="SMC_hinge_sf"/>
</dbReference>
<sequence length="1164" mass="135798">MKLREIFIKGFKSFADPTRLEISEKVTVVVGPNGSGKSNVVDAIRWVLGEQSMKEIRAQEREDVVFWGNEKRPPAQTAYVELVFEDEGNRITVARELSRDGTSRYILNGDVVRLKDIKELLMQRGFGKNPYSIIGQGQIDKIVSASPESLRMMIEEIAGIGIYREKKKEALQKLDATQLNLARISDILFEVDKNRRSLYLKAKRAERYVEYSTELEELKKRYYGGVYRIENRRLNDIELYRQQINQDIKDKLKQLAQLEMNWSALKEEFNQIDEEMESYTKTLEEFKQRENQLLEVRETFIRRLNDLENRYIESSTKIDMLNDETNSLKNRFEEIKIILERISEELSTKENTLLSLEAEKQEIYKQYTEQEKEILKRKHEYEEMEKTIAKIHNEIVRLNENNQDIRHRIEMIQNQRQIKELRKSELEEEIADLEKHLLEIAEKENELVRELETIKLSLSEYSTAKEKKVAELENLSRNQKELSAEIEVIKKQIADYQGFSNSIRRIFENKDLFNGLVDVVANLVDFDNSLATAYETLLGGAAQHVVVENADTAKRIIEFLKAGEYGRATFIPLDLIETGFSPLNGLEKEKGFVGYAAELVKVPREYDGLRYYLFGNDIIVDNIDNAVEIKRKHQIRSRIVTLDGELISGRGAITGGRSREDYAGSVLSRRVRLKVLEEEFQKLEERRKDLELEIDVISKEIKNLQDSMNIVREELANVTGKSLSSKRVLEELQKSLREVTTELGDLLKLEAEYNAKLEGNLGRIHILEEQLNELEDKRKSLQVEVSTFSRELDERRKKLEQLNESIATYRAEVKSLSERKLQYTTESERIKNRLVEIADEITSSRNNLKRLEVEIDQVKQMLLENERELETIKRMSQEIFAGMRERKSGKEEKLQQLQELEERIRKTKEELEMLKERLHETDLRIQEINFKLSSIPDEYRNEIDVDYDELDRLQERIKELENKIKMLGPVDLNAMEEYKKVEEEYTELSKQKMDLEEAKKKLEKLIEETDNEAREQFMKTFNKINEAFRRYVENLFYGGTGSMRIMEEGDVLESGIEIVISKAGKRVQKLQLLSGGEKALVGIALIMSMLEAHSGVFYVLDEVDAPLDDYNSEKFRRLLEQENSQFIVITHNKLIMEAGDVVHGVTMVDGVSKVVQVKMEEVIA</sequence>
<dbReference type="SMART" id="SM00968">
    <property type="entry name" value="SMC_hinge"/>
    <property type="match status" value="1"/>
</dbReference>
<comment type="function">
    <text evidence="6">Required for chromosome condensation and partitioning.</text>
</comment>
<dbReference type="GO" id="GO:0007059">
    <property type="term" value="P:chromosome segregation"/>
    <property type="evidence" value="ECO:0007669"/>
    <property type="project" value="UniProtKB-UniRule"/>
</dbReference>
<dbReference type="Pfam" id="PF06470">
    <property type="entry name" value="SMC_hinge"/>
    <property type="match status" value="1"/>
</dbReference>
<dbReference type="RefSeq" id="WP_069292313.1">
    <property type="nucleotide sequence ID" value="NZ_CP140110.1"/>
</dbReference>
<dbReference type="InterPro" id="IPR010935">
    <property type="entry name" value="SMC_hinge"/>
</dbReference>
<keyword evidence="9" id="KW-1185">Reference proteome</keyword>
<dbReference type="STRING" id="1008305.A4H02_01215"/>
<comment type="similarity">
    <text evidence="6">Belongs to the SMC family.</text>
</comment>
<keyword evidence="3 6" id="KW-0067">ATP-binding</keyword>
<dbReference type="InterPro" id="IPR027417">
    <property type="entry name" value="P-loop_NTPase"/>
</dbReference>
<dbReference type="AlphaFoldDB" id="A0A1E3G578"/>
<dbReference type="HAMAP" id="MF_01894">
    <property type="entry name" value="Smc_prok"/>
    <property type="match status" value="1"/>
</dbReference>
<evidence type="ECO:0000256" key="5">
    <source>
        <dbReference type="ARBA" id="ARBA00023125"/>
    </source>
</evidence>
<evidence type="ECO:0000256" key="3">
    <source>
        <dbReference type="ARBA" id="ARBA00022840"/>
    </source>
</evidence>
<dbReference type="SUPFAM" id="SSF75553">
    <property type="entry name" value="Smc hinge domain"/>
    <property type="match status" value="1"/>
</dbReference>
<dbReference type="GO" id="GO:0007062">
    <property type="term" value="P:sister chromatid cohesion"/>
    <property type="evidence" value="ECO:0007669"/>
    <property type="project" value="InterPro"/>
</dbReference>
<feature type="binding site" evidence="6">
    <location>
        <begin position="32"/>
        <end position="39"/>
    </location>
    <ligand>
        <name>ATP</name>
        <dbReference type="ChEBI" id="CHEBI:30616"/>
    </ligand>
</feature>
<dbReference type="EMBL" id="LWAF01000001">
    <property type="protein sequence ID" value="ODN31404.1"/>
    <property type="molecule type" value="Genomic_DNA"/>
</dbReference>
<dbReference type="GO" id="GO:0005694">
    <property type="term" value="C:chromosome"/>
    <property type="evidence" value="ECO:0007669"/>
    <property type="project" value="InterPro"/>
</dbReference>
<reference evidence="9" key="1">
    <citation type="submission" date="2016-04" db="EMBL/GenBank/DDBJ databases">
        <title>The genome sequence project of a novel Fervidobacterium isolate from a hot spring in Thailand.</title>
        <authorList>
            <person name="Gonzalez J.M."/>
            <person name="Cuecas A."/>
            <person name="Kanoksilapatham W."/>
        </authorList>
    </citation>
    <scope>NUCLEOTIDE SEQUENCE [LARGE SCALE GENOMIC DNA]</scope>
    <source>
        <strain evidence="9">FC2004</strain>
    </source>
</reference>
<gene>
    <name evidence="6" type="primary">smc</name>
    <name evidence="8" type="ORF">A4H02_01215</name>
</gene>
<evidence type="ECO:0000259" key="7">
    <source>
        <dbReference type="SMART" id="SM00968"/>
    </source>
</evidence>
<feature type="coiled-coil region" evidence="6">
    <location>
        <begin position="666"/>
        <end position="1019"/>
    </location>
</feature>
<dbReference type="Gene3D" id="1.20.5.170">
    <property type="match status" value="1"/>
</dbReference>
<comment type="domain">
    <text evidence="6">Contains large globular domains required for ATP hydrolysis at each terminus and a third globular domain forming a flexible hinge near the middle of the molecule. These domains are separated by coiled-coil structures.</text>
</comment>
<dbReference type="GO" id="GO:0006260">
    <property type="term" value="P:DNA replication"/>
    <property type="evidence" value="ECO:0007669"/>
    <property type="project" value="UniProtKB-UniRule"/>
</dbReference>
<dbReference type="GO" id="GO:0030261">
    <property type="term" value="P:chromosome condensation"/>
    <property type="evidence" value="ECO:0007669"/>
    <property type="project" value="InterPro"/>
</dbReference>
<proteinExistence type="inferred from homology"/>
<dbReference type="GO" id="GO:0003677">
    <property type="term" value="F:DNA binding"/>
    <property type="evidence" value="ECO:0007669"/>
    <property type="project" value="UniProtKB-UniRule"/>
</dbReference>
<dbReference type="Pfam" id="PF02463">
    <property type="entry name" value="SMC_N"/>
    <property type="match status" value="1"/>
</dbReference>
<evidence type="ECO:0000256" key="1">
    <source>
        <dbReference type="ARBA" id="ARBA00022490"/>
    </source>
</evidence>
<keyword evidence="4 6" id="KW-0175">Coiled coil</keyword>